<feature type="modified residue" description="N6-(pyridoxal phosphate)lysine" evidence="2 3">
    <location>
        <position position="56"/>
    </location>
</feature>
<dbReference type="OMA" id="PLEWHMI"/>
<evidence type="ECO:0000313" key="6">
    <source>
        <dbReference type="EMBL" id="CAH02469.1"/>
    </source>
</evidence>
<dbReference type="FunFam" id="3.20.20.10:FF:000007">
    <property type="entry name" value="Pyridoxal phosphate homeostasis protein"/>
    <property type="match status" value="1"/>
</dbReference>
<dbReference type="NCBIfam" id="TIGR00044">
    <property type="entry name" value="YggS family pyridoxal phosphate-dependent enzyme"/>
    <property type="match status" value="1"/>
</dbReference>
<keyword evidence="7" id="KW-1185">Reference proteome</keyword>
<organism evidence="6 7">
    <name type="scientific">Kluyveromyces lactis (strain ATCC 8585 / CBS 2359 / DSM 70799 / NBRC 1267 / NRRL Y-1140 / WM37)</name>
    <name type="common">Yeast</name>
    <name type="synonym">Candida sphaerica</name>
    <dbReference type="NCBI Taxonomy" id="284590"/>
    <lineage>
        <taxon>Eukaryota</taxon>
        <taxon>Fungi</taxon>
        <taxon>Dikarya</taxon>
        <taxon>Ascomycota</taxon>
        <taxon>Saccharomycotina</taxon>
        <taxon>Saccharomycetes</taxon>
        <taxon>Saccharomycetales</taxon>
        <taxon>Saccharomycetaceae</taxon>
        <taxon>Kluyveromyces</taxon>
    </lineage>
</organism>
<evidence type="ECO:0000256" key="4">
    <source>
        <dbReference type="RuleBase" id="RU004514"/>
    </source>
</evidence>
<comment type="cofactor">
    <cofactor evidence="3">
        <name>pyridoxal 5'-phosphate</name>
        <dbReference type="ChEBI" id="CHEBI:597326"/>
    </cofactor>
</comment>
<evidence type="ECO:0000256" key="3">
    <source>
        <dbReference type="PIRSR" id="PIRSR004848-1"/>
    </source>
</evidence>
<dbReference type="PANTHER" id="PTHR10146:SF14">
    <property type="entry name" value="PYRIDOXAL PHOSPHATE HOMEOSTASIS PROTEIN"/>
    <property type="match status" value="1"/>
</dbReference>
<dbReference type="Proteomes" id="UP000000598">
    <property type="component" value="Chromosome B"/>
</dbReference>
<dbReference type="InterPro" id="IPR029066">
    <property type="entry name" value="PLP-binding_barrel"/>
</dbReference>
<proteinExistence type="inferred from homology"/>
<feature type="domain" description="Alanine racemase N-terminal" evidence="5">
    <location>
        <begin position="32"/>
        <end position="255"/>
    </location>
</feature>
<reference evidence="6 7" key="1">
    <citation type="journal article" date="2004" name="Nature">
        <title>Genome evolution in yeasts.</title>
        <authorList>
            <consortium name="Genolevures"/>
            <person name="Dujon B."/>
            <person name="Sherman D."/>
            <person name="Fischer G."/>
            <person name="Durrens P."/>
            <person name="Casaregola S."/>
            <person name="Lafontaine I."/>
            <person name="de Montigny J."/>
            <person name="Marck C."/>
            <person name="Neuveglise C."/>
            <person name="Talla E."/>
            <person name="Goffard N."/>
            <person name="Frangeul L."/>
            <person name="Aigle M."/>
            <person name="Anthouard V."/>
            <person name="Babour A."/>
            <person name="Barbe V."/>
            <person name="Barnay S."/>
            <person name="Blanchin S."/>
            <person name="Beckerich J.M."/>
            <person name="Beyne E."/>
            <person name="Bleykasten C."/>
            <person name="Boisrame A."/>
            <person name="Boyer J."/>
            <person name="Cattolico L."/>
            <person name="Confanioleri F."/>
            <person name="de Daruvar A."/>
            <person name="Despons L."/>
            <person name="Fabre E."/>
            <person name="Fairhead C."/>
            <person name="Ferry-Dumazet H."/>
            <person name="Groppi A."/>
            <person name="Hantraye F."/>
            <person name="Hennequin C."/>
            <person name="Jauniaux N."/>
            <person name="Joyet P."/>
            <person name="Kachouri R."/>
            <person name="Kerrest A."/>
            <person name="Koszul R."/>
            <person name="Lemaire M."/>
            <person name="Lesur I."/>
            <person name="Ma L."/>
            <person name="Muller H."/>
            <person name="Nicaud J.M."/>
            <person name="Nikolski M."/>
            <person name="Oztas S."/>
            <person name="Ozier-Kalogeropoulos O."/>
            <person name="Pellenz S."/>
            <person name="Potier S."/>
            <person name="Richard G.F."/>
            <person name="Straub M.L."/>
            <person name="Suleau A."/>
            <person name="Swennene D."/>
            <person name="Tekaia F."/>
            <person name="Wesolowski-Louvel M."/>
            <person name="Westhof E."/>
            <person name="Wirth B."/>
            <person name="Zeniou-Meyer M."/>
            <person name="Zivanovic I."/>
            <person name="Bolotin-Fukuhara M."/>
            <person name="Thierry A."/>
            <person name="Bouchier C."/>
            <person name="Caudron B."/>
            <person name="Scarpelli C."/>
            <person name="Gaillardin C."/>
            <person name="Weissenbach J."/>
            <person name="Wincker P."/>
            <person name="Souciet J.L."/>
        </authorList>
    </citation>
    <scope>NUCLEOTIDE SEQUENCE [LARGE SCALE GENOMIC DNA]</scope>
    <source>
        <strain evidence="7">ATCC 8585 / CBS 2359 / DSM 70799 / NBRC 1267 / NRRL Y-1140 / WM37</strain>
    </source>
</reference>
<keyword evidence="1 2" id="KW-0663">Pyridoxal phosphate</keyword>
<dbReference type="eggNOG" id="KOG3157">
    <property type="taxonomic scope" value="Eukaryota"/>
</dbReference>
<dbReference type="KEGG" id="kla:KLLA0_B12265g"/>
<comment type="similarity">
    <text evidence="2 4">Belongs to the pyridoxal phosphate-binding protein YggS/PROSC family.</text>
</comment>
<dbReference type="HOGENOM" id="CLU_059988_2_0_1"/>
<dbReference type="GO" id="GO:0030170">
    <property type="term" value="F:pyridoxal phosphate binding"/>
    <property type="evidence" value="ECO:0007669"/>
    <property type="project" value="UniProtKB-UniRule"/>
</dbReference>
<dbReference type="PROSITE" id="PS01211">
    <property type="entry name" value="UPF0001"/>
    <property type="match status" value="1"/>
</dbReference>
<sequence length="258" mass="28981">MIRRGLIVARRMSSDISYDAVRKEELIGAYQTMKDKINATAQEVGNVNVELLAVSKYKPAADIKILYDYGVRHFGENYVQEMITKSEILPQDIKWHFIGGLQSNKCKDLAKIANLYSVETVDSLKKAKKLEEARGKWNPDAPVITCNVQINTSGEEQKSGLFAEVEVYSIVEYLIKEAKHVSLNGLMTVGSWDVSHSGNEENQDFARLVEWKKKLDAKYGLDLKLSMGMTADFRQAIKQGTSEVRIGTAIFGSRPLKN</sequence>
<dbReference type="InterPro" id="IPR011078">
    <property type="entry name" value="PyrdxlP_homeostasis"/>
</dbReference>
<dbReference type="InterPro" id="IPR001608">
    <property type="entry name" value="Ala_racemase_N"/>
</dbReference>
<dbReference type="STRING" id="284590.Q6CVG3"/>
<dbReference type="CDD" id="cd06822">
    <property type="entry name" value="PLPDE_III_YBL036c_euk"/>
    <property type="match status" value="1"/>
</dbReference>
<dbReference type="AlphaFoldDB" id="Q6CVG3"/>
<evidence type="ECO:0000256" key="2">
    <source>
        <dbReference type="HAMAP-Rule" id="MF_03225"/>
    </source>
</evidence>
<evidence type="ECO:0000259" key="5">
    <source>
        <dbReference type="Pfam" id="PF01168"/>
    </source>
</evidence>
<name>Q6CVG3_KLULA</name>
<dbReference type="EMBL" id="CR382122">
    <property type="protein sequence ID" value="CAH02469.1"/>
    <property type="molecule type" value="Genomic_DNA"/>
</dbReference>
<dbReference type="HAMAP" id="MF_02087">
    <property type="entry name" value="PLP_homeostasis"/>
    <property type="match status" value="1"/>
</dbReference>
<accession>Q6CVG3</accession>
<protein>
    <recommendedName>
        <fullName evidence="2">Pyridoxal phosphate homeostasis protein</fullName>
        <shortName evidence="2">PLP homeostasis protein</shortName>
    </recommendedName>
</protein>
<dbReference type="RefSeq" id="XP_452076.1">
    <property type="nucleotide sequence ID" value="XM_452076.1"/>
</dbReference>
<dbReference type="PaxDb" id="284590-Q6CVG3"/>
<dbReference type="Pfam" id="PF01168">
    <property type="entry name" value="Ala_racemase_N"/>
    <property type="match status" value="1"/>
</dbReference>
<dbReference type="GeneID" id="2896981"/>
<dbReference type="PIRSF" id="PIRSF004848">
    <property type="entry name" value="YBL036c_PLPDEIII"/>
    <property type="match status" value="1"/>
</dbReference>
<dbReference type="PANTHER" id="PTHR10146">
    <property type="entry name" value="PROLINE SYNTHETASE CO-TRANSCRIBED BACTERIAL HOMOLOG PROTEIN"/>
    <property type="match status" value="1"/>
</dbReference>
<dbReference type="FunCoup" id="Q6CVG3">
    <property type="interactions" value="512"/>
</dbReference>
<dbReference type="SUPFAM" id="SSF51419">
    <property type="entry name" value="PLP-binding barrel"/>
    <property type="match status" value="1"/>
</dbReference>
<gene>
    <name evidence="6" type="ORF">KLLA0_B12265g</name>
</gene>
<evidence type="ECO:0000313" key="7">
    <source>
        <dbReference type="Proteomes" id="UP000000598"/>
    </source>
</evidence>
<dbReference type="InParanoid" id="Q6CVG3"/>
<comment type="function">
    <text evidence="2">Pyridoxal 5'-phosphate (PLP)-binding protein, which may be involved in intracellular homeostatic regulation of pyridoxal 5'-phosphate (PLP), the active form of vitamin B6.</text>
</comment>
<evidence type="ECO:0000256" key="1">
    <source>
        <dbReference type="ARBA" id="ARBA00022898"/>
    </source>
</evidence>
<dbReference type="Gene3D" id="3.20.20.10">
    <property type="entry name" value="Alanine racemase"/>
    <property type="match status" value="1"/>
</dbReference>